<dbReference type="CDD" id="cd00371">
    <property type="entry name" value="HMA"/>
    <property type="match status" value="1"/>
</dbReference>
<dbReference type="NCBIfam" id="TIGR01525">
    <property type="entry name" value="ATPase-IB_hvy"/>
    <property type="match status" value="1"/>
</dbReference>
<feature type="transmembrane region" description="Helical" evidence="10">
    <location>
        <begin position="112"/>
        <end position="133"/>
    </location>
</feature>
<dbReference type="PANTHER" id="PTHR43520:SF8">
    <property type="entry name" value="P-TYPE CU(+) TRANSPORTER"/>
    <property type="match status" value="1"/>
</dbReference>
<dbReference type="InterPro" id="IPR036163">
    <property type="entry name" value="HMA_dom_sf"/>
</dbReference>
<keyword evidence="9 10" id="KW-0472">Membrane</keyword>
<evidence type="ECO:0000256" key="3">
    <source>
        <dbReference type="ARBA" id="ARBA00022692"/>
    </source>
</evidence>
<dbReference type="SUPFAM" id="SSF81665">
    <property type="entry name" value="Calcium ATPase, transmembrane domain M"/>
    <property type="match status" value="1"/>
</dbReference>
<feature type="transmembrane region" description="Helical" evidence="10">
    <location>
        <begin position="384"/>
        <end position="406"/>
    </location>
</feature>
<dbReference type="SUPFAM" id="SSF55008">
    <property type="entry name" value="HMA, heavy metal-associated domain"/>
    <property type="match status" value="1"/>
</dbReference>
<dbReference type="InterPro" id="IPR023298">
    <property type="entry name" value="ATPase_P-typ_TM_dom_sf"/>
</dbReference>
<dbReference type="PRINTS" id="PR00119">
    <property type="entry name" value="CATATPASE"/>
</dbReference>
<dbReference type="InterPro" id="IPR059000">
    <property type="entry name" value="ATPase_P-type_domA"/>
</dbReference>
<evidence type="ECO:0000256" key="4">
    <source>
        <dbReference type="ARBA" id="ARBA00022723"/>
    </source>
</evidence>
<keyword evidence="13" id="KW-1185">Reference proteome</keyword>
<dbReference type="EMBL" id="JBHLUB010000002">
    <property type="protein sequence ID" value="MFC0581273.1"/>
    <property type="molecule type" value="Genomic_DNA"/>
</dbReference>
<feature type="transmembrane region" description="Helical" evidence="10">
    <location>
        <begin position="231"/>
        <end position="249"/>
    </location>
</feature>
<protein>
    <submittedName>
        <fullName evidence="12">Heavy metal translocating P-type ATPase</fullName>
    </submittedName>
</protein>
<sequence>MGYESNTTPNADLRTLEVDISGMTCASCVNRIERKLGKLPGVEASVNLPLEHARIQAPAELSTEEILKTIEQAGFGAALSIPEDAETSPEDAALAMPAGADQDAKESTARALLIRLIGAAVFTVPVFTISMFHQFQFPHWGWVVFALTTPVVFWSAWPFHRNAAINARHGGFTMDTLVSLGVWAAYLYSAVHLIMDPAMTAHVHHAAGEPTDLMGQIAAALGMAGMESHQLYFESAAVITTFLLVGRYIEAKAKNKAADALTSLIQLAPQQAQRRNADGTEVTVPVSELAAGDHCVVRPGEKIPADGTVLEGHSAVDTSLITGESVPVEVVPGDGVTGGTVNTSGWLVIEVARIGQDSTLSKLTALVADAQSAKAPIARLADRISGVFVPIVLVLAALTFLGWWIFGPNEDGSALGTAFRIGVSVLVIACPCALGLATPVGILAGTGRGAQLGILISGPQVLEDTRNIDTVVLDKTGTITEGKLTVTEVVRASAAQLDDETVLEVTAAAESGSEHPLAAGIMDQVLVSDQETGERRALNATLTGFTATIGGGIEAEVEHQDTTHTVVVGARRFVEKFLGEDVSFSATDISADERIVAAGSAAIWVVIDGRPEALFALVDTVKEGSAEGLARLKKLGLHPVLLTGDNDGVAHRVADMVGIDPADVHASASPQDKVELVDQLQRDGHVVAMTGDGVNDAAALAQADIGVAMATGTDVAMHAADITLMRSGIDQLADAIELSTKTLHIIKMNLFWAFFYNVIGLGLAIAGLLNPMIAGAAMAFSSVLVVLNSLRLTLFKRGER</sequence>
<dbReference type="Pfam" id="PF00403">
    <property type="entry name" value="HMA"/>
    <property type="match status" value="1"/>
</dbReference>
<dbReference type="InterPro" id="IPR001757">
    <property type="entry name" value="P_typ_ATPase"/>
</dbReference>
<dbReference type="InterPro" id="IPR027256">
    <property type="entry name" value="P-typ_ATPase_IB"/>
</dbReference>
<dbReference type="Gene3D" id="3.40.50.1000">
    <property type="entry name" value="HAD superfamily/HAD-like"/>
    <property type="match status" value="1"/>
</dbReference>
<dbReference type="Gene3D" id="3.30.70.100">
    <property type="match status" value="1"/>
</dbReference>
<evidence type="ECO:0000256" key="8">
    <source>
        <dbReference type="ARBA" id="ARBA00022989"/>
    </source>
</evidence>
<evidence type="ECO:0000259" key="11">
    <source>
        <dbReference type="PROSITE" id="PS50846"/>
    </source>
</evidence>
<keyword evidence="10" id="KW-1003">Cell membrane</keyword>
<keyword evidence="3 10" id="KW-0812">Transmembrane</keyword>
<dbReference type="InterPro" id="IPR018303">
    <property type="entry name" value="ATPase_P-typ_P_site"/>
</dbReference>
<dbReference type="InterPro" id="IPR023299">
    <property type="entry name" value="ATPase_P-typ_cyto_dom_N"/>
</dbReference>
<dbReference type="InterPro" id="IPR008250">
    <property type="entry name" value="ATPase_P-typ_transduc_dom_A_sf"/>
</dbReference>
<dbReference type="RefSeq" id="WP_377457963.1">
    <property type="nucleotide sequence ID" value="NZ_JBHLUB010000002.1"/>
</dbReference>
<dbReference type="PROSITE" id="PS50846">
    <property type="entry name" value="HMA_2"/>
    <property type="match status" value="1"/>
</dbReference>
<evidence type="ECO:0000256" key="2">
    <source>
        <dbReference type="ARBA" id="ARBA00006024"/>
    </source>
</evidence>
<dbReference type="PRINTS" id="PR00120">
    <property type="entry name" value="HATPASE"/>
</dbReference>
<dbReference type="InterPro" id="IPR006121">
    <property type="entry name" value="HMA_dom"/>
</dbReference>
<evidence type="ECO:0000256" key="10">
    <source>
        <dbReference type="RuleBase" id="RU362081"/>
    </source>
</evidence>
<dbReference type="SFLD" id="SFLDS00003">
    <property type="entry name" value="Haloacid_Dehalogenase"/>
    <property type="match status" value="1"/>
</dbReference>
<feature type="transmembrane region" description="Helical" evidence="10">
    <location>
        <begin position="418"/>
        <end position="444"/>
    </location>
</feature>
<keyword evidence="5 10" id="KW-0547">Nucleotide-binding</keyword>
<evidence type="ECO:0000313" key="13">
    <source>
        <dbReference type="Proteomes" id="UP001589862"/>
    </source>
</evidence>
<evidence type="ECO:0000313" key="12">
    <source>
        <dbReference type="EMBL" id="MFC0581273.1"/>
    </source>
</evidence>
<feature type="transmembrane region" description="Helical" evidence="10">
    <location>
        <begin position="177"/>
        <end position="195"/>
    </location>
</feature>
<dbReference type="NCBIfam" id="TIGR01494">
    <property type="entry name" value="ATPase_P-type"/>
    <property type="match status" value="2"/>
</dbReference>
<dbReference type="InterPro" id="IPR044492">
    <property type="entry name" value="P_typ_ATPase_HD_dom"/>
</dbReference>
<keyword evidence="4 10" id="KW-0479">Metal-binding</keyword>
<dbReference type="PROSITE" id="PS00154">
    <property type="entry name" value="ATPASE_E1_E2"/>
    <property type="match status" value="1"/>
</dbReference>
<dbReference type="Gene3D" id="2.70.150.10">
    <property type="entry name" value="Calcium-transporting ATPase, cytoplasmic transduction domain A"/>
    <property type="match status" value="1"/>
</dbReference>
<feature type="transmembrane region" description="Helical" evidence="10">
    <location>
        <begin position="139"/>
        <end position="157"/>
    </location>
</feature>
<keyword evidence="7" id="KW-1278">Translocase</keyword>
<evidence type="ECO:0000256" key="5">
    <source>
        <dbReference type="ARBA" id="ARBA00022741"/>
    </source>
</evidence>
<reference evidence="12 13" key="1">
    <citation type="submission" date="2024-09" db="EMBL/GenBank/DDBJ databases">
        <authorList>
            <person name="Sun Q."/>
            <person name="Mori K."/>
        </authorList>
    </citation>
    <scope>NUCLEOTIDE SEQUENCE [LARGE SCALE GENOMIC DNA]</scope>
    <source>
        <strain evidence="12 13">NCAIM B.02604</strain>
    </source>
</reference>
<dbReference type="InterPro" id="IPR023214">
    <property type="entry name" value="HAD_sf"/>
</dbReference>
<name>A0ABV6P865_9MICC</name>
<dbReference type="Pfam" id="PF00702">
    <property type="entry name" value="Hydrolase"/>
    <property type="match status" value="1"/>
</dbReference>
<comment type="caution">
    <text evidence="12">The sequence shown here is derived from an EMBL/GenBank/DDBJ whole genome shotgun (WGS) entry which is preliminary data.</text>
</comment>
<comment type="subcellular location">
    <subcellularLocation>
        <location evidence="1">Cell membrane</location>
        <topology evidence="1">Multi-pass membrane protein</topology>
    </subcellularLocation>
</comment>
<evidence type="ECO:0000256" key="7">
    <source>
        <dbReference type="ARBA" id="ARBA00022967"/>
    </source>
</evidence>
<organism evidence="12 13">
    <name type="scientific">Micrococcoides hystricis</name>
    <dbReference type="NCBI Taxonomy" id="1572761"/>
    <lineage>
        <taxon>Bacteria</taxon>
        <taxon>Bacillati</taxon>
        <taxon>Actinomycetota</taxon>
        <taxon>Actinomycetes</taxon>
        <taxon>Micrococcales</taxon>
        <taxon>Micrococcaceae</taxon>
        <taxon>Micrococcoides</taxon>
    </lineage>
</organism>
<evidence type="ECO:0000256" key="1">
    <source>
        <dbReference type="ARBA" id="ARBA00004651"/>
    </source>
</evidence>
<accession>A0ABV6P865</accession>
<dbReference type="PROSITE" id="PS01047">
    <property type="entry name" value="HMA_1"/>
    <property type="match status" value="1"/>
</dbReference>
<dbReference type="SUPFAM" id="SSF56784">
    <property type="entry name" value="HAD-like"/>
    <property type="match status" value="1"/>
</dbReference>
<proteinExistence type="inferred from homology"/>
<feature type="transmembrane region" description="Helical" evidence="10">
    <location>
        <begin position="775"/>
        <end position="794"/>
    </location>
</feature>
<dbReference type="InterPro" id="IPR036412">
    <property type="entry name" value="HAD-like_sf"/>
</dbReference>
<keyword evidence="6 10" id="KW-0067">ATP-binding</keyword>
<dbReference type="PANTHER" id="PTHR43520">
    <property type="entry name" value="ATP7, ISOFORM B"/>
    <property type="match status" value="1"/>
</dbReference>
<feature type="transmembrane region" description="Helical" evidence="10">
    <location>
        <begin position="750"/>
        <end position="769"/>
    </location>
</feature>
<dbReference type="InterPro" id="IPR017969">
    <property type="entry name" value="Heavy-metal-associated_CS"/>
</dbReference>
<dbReference type="Gene3D" id="3.40.1110.10">
    <property type="entry name" value="Calcium-transporting ATPase, cytoplasmic domain N"/>
    <property type="match status" value="1"/>
</dbReference>
<keyword evidence="8 10" id="KW-1133">Transmembrane helix</keyword>
<evidence type="ECO:0000256" key="6">
    <source>
        <dbReference type="ARBA" id="ARBA00022840"/>
    </source>
</evidence>
<dbReference type="SFLD" id="SFLDG00002">
    <property type="entry name" value="C1.7:_P-type_atpase_like"/>
    <property type="match status" value="1"/>
</dbReference>
<dbReference type="CDD" id="cd02094">
    <property type="entry name" value="P-type_ATPase_Cu-like"/>
    <property type="match status" value="1"/>
</dbReference>
<comment type="similarity">
    <text evidence="2 10">Belongs to the cation transport ATPase (P-type) (TC 3.A.3) family. Type IB subfamily.</text>
</comment>
<dbReference type="SUPFAM" id="SSF81653">
    <property type="entry name" value="Calcium ATPase, transduction domain A"/>
    <property type="match status" value="1"/>
</dbReference>
<dbReference type="SFLD" id="SFLDF00027">
    <property type="entry name" value="p-type_atpase"/>
    <property type="match status" value="1"/>
</dbReference>
<gene>
    <name evidence="12" type="ORF">ACFFFR_02560</name>
</gene>
<evidence type="ECO:0000256" key="9">
    <source>
        <dbReference type="ARBA" id="ARBA00023136"/>
    </source>
</evidence>
<dbReference type="Pfam" id="PF00122">
    <property type="entry name" value="E1-E2_ATPase"/>
    <property type="match status" value="1"/>
</dbReference>
<feature type="domain" description="HMA" evidence="11">
    <location>
        <begin position="14"/>
        <end position="78"/>
    </location>
</feature>
<dbReference type="Proteomes" id="UP001589862">
    <property type="component" value="Unassembled WGS sequence"/>
</dbReference>